<dbReference type="CDD" id="cd16981">
    <property type="entry name" value="CID_RPRD_like"/>
    <property type="match status" value="1"/>
</dbReference>
<feature type="compositionally biased region" description="Low complexity" evidence="3">
    <location>
        <begin position="510"/>
        <end position="528"/>
    </location>
</feature>
<feature type="region of interest" description="Disordered" evidence="3">
    <location>
        <begin position="490"/>
        <end position="557"/>
    </location>
</feature>
<feature type="coiled-coil region" evidence="2">
    <location>
        <begin position="250"/>
        <end position="281"/>
    </location>
</feature>
<reference evidence="5" key="1">
    <citation type="submission" date="2022-08" db="EMBL/GenBank/DDBJ databases">
        <authorList>
            <person name="Gutierrez-Valencia J."/>
        </authorList>
    </citation>
    <scope>NUCLEOTIDE SEQUENCE</scope>
</reference>
<evidence type="ECO:0000313" key="6">
    <source>
        <dbReference type="Proteomes" id="UP001154282"/>
    </source>
</evidence>
<dbReference type="PROSITE" id="PS51391">
    <property type="entry name" value="CID"/>
    <property type="match status" value="1"/>
</dbReference>
<dbReference type="SUPFAM" id="SSF48464">
    <property type="entry name" value="ENTH/VHS domain"/>
    <property type="match status" value="1"/>
</dbReference>
<protein>
    <recommendedName>
        <fullName evidence="4">CID domain-containing protein</fullName>
    </recommendedName>
</protein>
<feature type="compositionally biased region" description="Pro residues" evidence="3">
    <location>
        <begin position="492"/>
        <end position="501"/>
    </location>
</feature>
<feature type="region of interest" description="Disordered" evidence="3">
    <location>
        <begin position="302"/>
        <end position="350"/>
    </location>
</feature>
<dbReference type="AlphaFoldDB" id="A0AAV0LJR6"/>
<feature type="compositionally biased region" description="Low complexity" evidence="3">
    <location>
        <begin position="327"/>
        <end position="338"/>
    </location>
</feature>
<keyword evidence="1" id="KW-0507">mRNA processing</keyword>
<comment type="caution">
    <text evidence="5">The sequence shown here is derived from an EMBL/GenBank/DDBJ whole genome shotgun (WGS) entry which is preliminary data.</text>
</comment>
<evidence type="ECO:0000256" key="3">
    <source>
        <dbReference type="SAM" id="MobiDB-lite"/>
    </source>
</evidence>
<proteinExistence type="predicted"/>
<dbReference type="GO" id="GO:0000993">
    <property type="term" value="F:RNA polymerase II complex binding"/>
    <property type="evidence" value="ECO:0007669"/>
    <property type="project" value="TreeGrafter"/>
</dbReference>
<dbReference type="PANTHER" id="PTHR12460:SF0">
    <property type="entry name" value="CID DOMAIN-CONTAINING PROTEIN-RELATED"/>
    <property type="match status" value="1"/>
</dbReference>
<feature type="domain" description="CID" evidence="4">
    <location>
        <begin position="3"/>
        <end position="138"/>
    </location>
</feature>
<dbReference type="PANTHER" id="PTHR12460">
    <property type="entry name" value="CYCLIN-DEPENDENT KINASE INHIBITOR-RELATED PROTEIN"/>
    <property type="match status" value="1"/>
</dbReference>
<evidence type="ECO:0000256" key="1">
    <source>
        <dbReference type="ARBA" id="ARBA00022664"/>
    </source>
</evidence>
<dbReference type="SMART" id="SM00582">
    <property type="entry name" value="RPR"/>
    <property type="match status" value="1"/>
</dbReference>
<dbReference type="InterPro" id="IPR008942">
    <property type="entry name" value="ENTH_VHS"/>
</dbReference>
<evidence type="ECO:0000259" key="4">
    <source>
        <dbReference type="PROSITE" id="PS51391"/>
    </source>
</evidence>
<accession>A0AAV0LJR6</accession>
<dbReference type="GO" id="GO:0031124">
    <property type="term" value="P:mRNA 3'-end processing"/>
    <property type="evidence" value="ECO:0007669"/>
    <property type="project" value="TreeGrafter"/>
</dbReference>
<feature type="compositionally biased region" description="Low complexity" evidence="3">
    <location>
        <begin position="305"/>
        <end position="320"/>
    </location>
</feature>
<evidence type="ECO:0000256" key="2">
    <source>
        <dbReference type="SAM" id="Coils"/>
    </source>
</evidence>
<dbReference type="FunFam" id="1.25.40.90:FF:000018">
    <property type="entry name" value="ENTH/VHS family protein isoform 1"/>
    <property type="match status" value="1"/>
</dbReference>
<dbReference type="InterPro" id="IPR006569">
    <property type="entry name" value="CID_dom"/>
</dbReference>
<feature type="compositionally biased region" description="Polar residues" evidence="3">
    <location>
        <begin position="427"/>
        <end position="436"/>
    </location>
</feature>
<sequence>MSGDLFDRQVLSDKLAKLNSSQQSIEFRLALSRWCISHRKKARQVVETWNQYFTSSQREQRVTFLYLANDIIQNSKRKGSEFVNEFWKVLPKELKIVYESGDEQSKKAVARLVAIWEERKVFGSRALNLKDEMLGKVPLPPVVSNGKSSNQISNQISHPIKIVKRDASSLRIKLMVGCIPEKILTAFQSVLDENQTEEAAMDKSSAAVSHLGKIREDIESTSIAGNQPGPALVDELQVQENVLQQCAGQLETAEKLHTMLITQLKEALKEQESKLDIVQSQLQVVRGHIEQSSNLRKRLTTAFVPGPSSTTTPSASDGTSVAVEHISSSPGQPTTTSTLPPPQPNSLSQPAATVSFAAPLQPPAAADDESKKAAAAAVAAKLSASSSSAQMLTSVLSSLVAEELNGNSFKSSGFADLFPPEKRPRLEQQTSETNSNNSMAVFSFGTSQPPLPPPPPPMSQTSTPANQYMQQPGCMMAASVMPPYGYGTSSNFPPPPMPPPNFGLSSMPWQPTSQQQLQPPEQQQTPTTSGGYYRPLGIGGFNGQMHQATTTPPVPRQ</sequence>
<evidence type="ECO:0000313" key="5">
    <source>
        <dbReference type="EMBL" id="CAI0433333.1"/>
    </source>
</evidence>
<name>A0AAV0LJR6_9ROSI</name>
<feature type="region of interest" description="Disordered" evidence="3">
    <location>
        <begin position="409"/>
        <end position="436"/>
    </location>
</feature>
<dbReference type="GO" id="GO:0005634">
    <property type="term" value="C:nucleus"/>
    <property type="evidence" value="ECO:0007669"/>
    <property type="project" value="UniProtKB-ARBA"/>
</dbReference>
<organism evidence="5 6">
    <name type="scientific">Linum tenue</name>
    <dbReference type="NCBI Taxonomy" id="586396"/>
    <lineage>
        <taxon>Eukaryota</taxon>
        <taxon>Viridiplantae</taxon>
        <taxon>Streptophyta</taxon>
        <taxon>Embryophyta</taxon>
        <taxon>Tracheophyta</taxon>
        <taxon>Spermatophyta</taxon>
        <taxon>Magnoliopsida</taxon>
        <taxon>eudicotyledons</taxon>
        <taxon>Gunneridae</taxon>
        <taxon>Pentapetalae</taxon>
        <taxon>rosids</taxon>
        <taxon>fabids</taxon>
        <taxon>Malpighiales</taxon>
        <taxon>Linaceae</taxon>
        <taxon>Linum</taxon>
    </lineage>
</organism>
<dbReference type="Proteomes" id="UP001154282">
    <property type="component" value="Unassembled WGS sequence"/>
</dbReference>
<dbReference type="Pfam" id="PF04818">
    <property type="entry name" value="CID"/>
    <property type="match status" value="1"/>
</dbReference>
<keyword evidence="2" id="KW-0175">Coiled coil</keyword>
<dbReference type="EMBL" id="CAMGYJ010000006">
    <property type="protein sequence ID" value="CAI0433333.1"/>
    <property type="molecule type" value="Genomic_DNA"/>
</dbReference>
<dbReference type="Gene3D" id="1.25.40.90">
    <property type="match status" value="1"/>
</dbReference>
<keyword evidence="6" id="KW-1185">Reference proteome</keyword>
<gene>
    <name evidence="5" type="ORF">LITE_LOCUS23818</name>
</gene>